<dbReference type="AlphaFoldDB" id="D8V065"/>
<evidence type="ECO:0000313" key="1">
    <source>
        <dbReference type="EMBL" id="ADG86235.1"/>
    </source>
</evidence>
<proteinExistence type="evidence at transcript level"/>
<organism evidence="1">
    <name type="scientific">Arachis diogoi</name>
    <dbReference type="NCBI Taxonomy" id="170720"/>
    <lineage>
        <taxon>Eukaryota</taxon>
        <taxon>Viridiplantae</taxon>
        <taxon>Streptophyta</taxon>
        <taxon>Embryophyta</taxon>
        <taxon>Tracheophyta</taxon>
        <taxon>Spermatophyta</taxon>
        <taxon>Magnoliopsida</taxon>
        <taxon>eudicotyledons</taxon>
        <taxon>Gunneridae</taxon>
        <taxon>Pentapetalae</taxon>
        <taxon>rosids</taxon>
        <taxon>fabids</taxon>
        <taxon>Fabales</taxon>
        <taxon>Fabaceae</taxon>
        <taxon>Papilionoideae</taxon>
        <taxon>50 kb inversion clade</taxon>
        <taxon>dalbergioids sensu lato</taxon>
        <taxon>Dalbergieae</taxon>
        <taxon>Pterocarpus clade</taxon>
        <taxon>Arachis</taxon>
    </lineage>
</organism>
<feature type="non-terminal residue" evidence="1">
    <location>
        <position position="78"/>
    </location>
</feature>
<accession>D8V065</accession>
<sequence length="78" mass="8675">DYFLQHHCHFFTSTSAVLVLSPSSLLLCNVSLARLQPVTSTPICSPLVLCASLRRCCTLCSPSLGHLLCTLSRRWVNW</sequence>
<protein>
    <submittedName>
        <fullName evidence="1">LysR-like protein</fullName>
    </submittedName>
</protein>
<dbReference type="EMBL" id="GQ293095">
    <property type="protein sequence ID" value="ADG86235.1"/>
    <property type="molecule type" value="mRNA"/>
</dbReference>
<reference evidence="1" key="1">
    <citation type="submission" date="2009-06" db="EMBL/GenBank/DDBJ databases">
        <title>CDNA-AFLP analysis of host pathogen interaction of late leaf spot disease in peanut/Cercosporidium personatum.</title>
        <authorList>
            <person name="Kumar D."/>
            <person name="Kirti P.B."/>
        </authorList>
    </citation>
    <scope>NUCLEOTIDE SEQUENCE</scope>
</reference>
<feature type="non-terminal residue" evidence="1">
    <location>
        <position position="1"/>
    </location>
</feature>
<name>D8V065_9FABA</name>